<reference evidence="6 7" key="2">
    <citation type="submission" date="2021-10" db="EMBL/GenBank/DDBJ databases">
        <authorList>
            <person name="Piombo E."/>
        </authorList>
    </citation>
    <scope>NUCLEOTIDE SEQUENCE [LARGE SCALE GENOMIC DNA]</scope>
</reference>
<comment type="catalytic activity">
    <reaction evidence="3">
        <text>a nitrile + 2 H2O = a carboxylate + NH4(+)</text>
        <dbReference type="Rhea" id="RHEA:21724"/>
        <dbReference type="ChEBI" id="CHEBI:15377"/>
        <dbReference type="ChEBI" id="CHEBI:18379"/>
        <dbReference type="ChEBI" id="CHEBI:28938"/>
        <dbReference type="ChEBI" id="CHEBI:29067"/>
        <dbReference type="EC" id="3.5.5.1"/>
    </reaction>
</comment>
<comment type="similarity">
    <text evidence="1">Belongs to the carbon-nitrogen hydrolase superfamily. Nitrilase family.</text>
</comment>
<protein>
    <recommendedName>
        <fullName evidence="4">nitrilase</fullName>
        <ecNumber evidence="4">3.5.5.1</ecNumber>
    </recommendedName>
</protein>
<reference evidence="7" key="1">
    <citation type="submission" date="2019-06" db="EMBL/GenBank/DDBJ databases">
        <authorList>
            <person name="Broberg M."/>
        </authorList>
    </citation>
    <scope>NUCLEOTIDE SEQUENCE [LARGE SCALE GENOMIC DNA]</scope>
</reference>
<dbReference type="InterPro" id="IPR044149">
    <property type="entry name" value="Nitrilases_CHs"/>
</dbReference>
<feature type="domain" description="CN hydrolase" evidence="5">
    <location>
        <begin position="1"/>
        <end position="242"/>
    </location>
</feature>
<dbReference type="Proteomes" id="UP000775872">
    <property type="component" value="Unassembled WGS sequence"/>
</dbReference>
<evidence type="ECO:0000256" key="2">
    <source>
        <dbReference type="ARBA" id="ARBA00022801"/>
    </source>
</evidence>
<evidence type="ECO:0000256" key="1">
    <source>
        <dbReference type="ARBA" id="ARBA00008129"/>
    </source>
</evidence>
<dbReference type="InterPro" id="IPR036526">
    <property type="entry name" value="C-N_Hydrolase_sf"/>
</dbReference>
<gene>
    <name evidence="6" type="ORF">CSOL1703_00009562</name>
</gene>
<dbReference type="PANTHER" id="PTHR46044">
    <property type="entry name" value="NITRILASE"/>
    <property type="match status" value="1"/>
</dbReference>
<dbReference type="GO" id="GO:0000257">
    <property type="term" value="F:nitrilase activity"/>
    <property type="evidence" value="ECO:0007669"/>
    <property type="project" value="UniProtKB-EC"/>
</dbReference>
<evidence type="ECO:0000256" key="4">
    <source>
        <dbReference type="ARBA" id="ARBA00039045"/>
    </source>
</evidence>
<dbReference type="OrthoDB" id="10250282at2759"/>
<dbReference type="PANTHER" id="PTHR46044:SF14">
    <property type="entry name" value="ARYLACETONITRILASE"/>
    <property type="match status" value="1"/>
</dbReference>
<evidence type="ECO:0000256" key="3">
    <source>
        <dbReference type="ARBA" id="ARBA00036406"/>
    </source>
</evidence>
<comment type="caution">
    <text evidence="6">The sequence shown here is derived from an EMBL/GenBank/DDBJ whole genome shotgun (WGS) entry which is preliminary data.</text>
</comment>
<dbReference type="PROSITE" id="PS50263">
    <property type="entry name" value="CN_HYDROLASE"/>
    <property type="match status" value="1"/>
</dbReference>
<dbReference type="Pfam" id="PF00795">
    <property type="entry name" value="CN_hydrolase"/>
    <property type="match status" value="1"/>
</dbReference>
<proteinExistence type="inferred from homology"/>
<evidence type="ECO:0000259" key="5">
    <source>
        <dbReference type="PROSITE" id="PS50263"/>
    </source>
</evidence>
<dbReference type="EMBL" id="CABFOC020000003">
    <property type="protein sequence ID" value="CAH0043676.1"/>
    <property type="molecule type" value="Genomic_DNA"/>
</dbReference>
<keyword evidence="7" id="KW-1185">Reference proteome</keyword>
<dbReference type="AlphaFoldDB" id="A0A9N9W2X0"/>
<keyword evidence="2" id="KW-0378">Hydrolase</keyword>
<name>A0A9N9W2X0_9HYPO</name>
<evidence type="ECO:0000313" key="7">
    <source>
        <dbReference type="Proteomes" id="UP000775872"/>
    </source>
</evidence>
<dbReference type="EC" id="3.5.5.1" evidence="4"/>
<evidence type="ECO:0000313" key="6">
    <source>
        <dbReference type="EMBL" id="CAH0043676.1"/>
    </source>
</evidence>
<dbReference type="Gene3D" id="3.60.110.10">
    <property type="entry name" value="Carbon-nitrogen hydrolase"/>
    <property type="match status" value="1"/>
</dbReference>
<dbReference type="SUPFAM" id="SSF56317">
    <property type="entry name" value="Carbon-nitrogen hydrolase"/>
    <property type="match status" value="1"/>
</dbReference>
<dbReference type="InterPro" id="IPR003010">
    <property type="entry name" value="C-N_Hydrolase"/>
</dbReference>
<accession>A0A9N9W2X0</accession>
<sequence>MPIQHPVVKVAAVQAEPCWFNIDAGVEKTIKLITEYLLNAITLHGSELLAIREACQKQKIYINLSFAERVAQGSSMWMANVTIDDQGTIIGHRRKIKPTGIERMLFGDATGDTVNNVVQTPFGRVGNLQCWEHMQPLLKYHTYFQNEQIHCASWPCKFPYAGFEPWSFTREAGIATTQTYAMEGGTFAVMATNVMSEEGARLQGIDLARSYFSVPGGGCSAVFAPDGKMLTDLLEPGAEGIV</sequence>
<organism evidence="6 7">
    <name type="scientific">Clonostachys solani</name>
    <dbReference type="NCBI Taxonomy" id="160281"/>
    <lineage>
        <taxon>Eukaryota</taxon>
        <taxon>Fungi</taxon>
        <taxon>Dikarya</taxon>
        <taxon>Ascomycota</taxon>
        <taxon>Pezizomycotina</taxon>
        <taxon>Sordariomycetes</taxon>
        <taxon>Hypocreomycetidae</taxon>
        <taxon>Hypocreales</taxon>
        <taxon>Bionectriaceae</taxon>
        <taxon>Clonostachys</taxon>
    </lineage>
</organism>